<evidence type="ECO:0000313" key="3">
    <source>
        <dbReference type="Proteomes" id="UP000195273"/>
    </source>
</evidence>
<feature type="transmembrane region" description="Helical" evidence="1">
    <location>
        <begin position="25"/>
        <end position="44"/>
    </location>
</feature>
<dbReference type="Proteomes" id="UP000195273">
    <property type="component" value="Chromosome"/>
</dbReference>
<name>A0A1Y0E875_9RHOB</name>
<keyword evidence="1" id="KW-0812">Transmembrane</keyword>
<evidence type="ECO:0000313" key="2">
    <source>
        <dbReference type="EMBL" id="ART99742.1"/>
    </source>
</evidence>
<dbReference type="OrthoDB" id="5797013at2"/>
<sequence length="187" mass="19570">MLSLKNIAADPPAERHPRKVIDGSLLVLLGFTLAGAAAVLWIAGVARALDIIAETFGLLGILAPKIAAGIYIAATLPMLLLRDRVGRLIGQESGLRGLAVAAACGAAIPGGPMMTFPLAAGLTVAGADFGAMVAFVSGWSLLGLNRTLIWEFSFLPSHLVWTRYLLCLPVPVLLGLVARAITRRRPV</sequence>
<gene>
    <name evidence="2" type="ORF">LOKVESSMR4R_00403</name>
</gene>
<accession>A0A1Y0E875</accession>
<evidence type="ECO:0008006" key="4">
    <source>
        <dbReference type="Google" id="ProtNLM"/>
    </source>
</evidence>
<keyword evidence="3" id="KW-1185">Reference proteome</keyword>
<dbReference type="KEGG" id="lvs:LOKVESSMR4R_00403"/>
<organism evidence="2 3">
    <name type="scientific">Yoonia vestfoldensis</name>
    <dbReference type="NCBI Taxonomy" id="245188"/>
    <lineage>
        <taxon>Bacteria</taxon>
        <taxon>Pseudomonadati</taxon>
        <taxon>Pseudomonadota</taxon>
        <taxon>Alphaproteobacteria</taxon>
        <taxon>Rhodobacterales</taxon>
        <taxon>Paracoccaceae</taxon>
        <taxon>Yoonia</taxon>
    </lineage>
</organism>
<feature type="transmembrane region" description="Helical" evidence="1">
    <location>
        <begin position="118"/>
        <end position="141"/>
    </location>
</feature>
<dbReference type="AlphaFoldDB" id="A0A1Y0E875"/>
<feature type="transmembrane region" description="Helical" evidence="1">
    <location>
        <begin position="56"/>
        <end position="81"/>
    </location>
</feature>
<dbReference type="EMBL" id="CP021431">
    <property type="protein sequence ID" value="ART99742.1"/>
    <property type="molecule type" value="Genomic_DNA"/>
</dbReference>
<keyword evidence="1" id="KW-0472">Membrane</keyword>
<keyword evidence="1" id="KW-1133">Transmembrane helix</keyword>
<proteinExistence type="predicted"/>
<protein>
    <recommendedName>
        <fullName evidence="4">Permease</fullName>
    </recommendedName>
</protein>
<feature type="transmembrane region" description="Helical" evidence="1">
    <location>
        <begin position="161"/>
        <end position="181"/>
    </location>
</feature>
<reference evidence="2 3" key="1">
    <citation type="submission" date="2017-05" db="EMBL/GenBank/DDBJ databases">
        <title>Genome Sequence of Loktanella vestfoldensis Strain SMR4r Isolated from a Culture of the Diatom Skeletonema marinoi.</title>
        <authorList>
            <person name="Topel M."/>
            <person name="Pinder M.I.M."/>
            <person name="Johansson O.N."/>
            <person name="Kourtchenko O."/>
            <person name="Godhe A."/>
            <person name="Clarke A.K."/>
        </authorList>
    </citation>
    <scope>NUCLEOTIDE SEQUENCE [LARGE SCALE GENOMIC DNA]</scope>
    <source>
        <strain evidence="2 3">SMR4r</strain>
    </source>
</reference>
<evidence type="ECO:0000256" key="1">
    <source>
        <dbReference type="SAM" id="Phobius"/>
    </source>
</evidence>